<feature type="region of interest" description="Disordered" evidence="2">
    <location>
        <begin position="30"/>
        <end position="52"/>
    </location>
</feature>
<proteinExistence type="predicted"/>
<dbReference type="AlphaFoldDB" id="A0A915EL58"/>
<dbReference type="WBParaSite" id="jg7077">
    <property type="protein sequence ID" value="jg7077"/>
    <property type="gene ID" value="jg7077"/>
</dbReference>
<name>A0A915EL58_9BILA</name>
<evidence type="ECO:0000256" key="2">
    <source>
        <dbReference type="SAM" id="MobiDB-lite"/>
    </source>
</evidence>
<evidence type="ECO:0000313" key="3">
    <source>
        <dbReference type="Proteomes" id="UP000887574"/>
    </source>
</evidence>
<feature type="coiled-coil region" evidence="1">
    <location>
        <begin position="52"/>
        <end position="79"/>
    </location>
</feature>
<reference evidence="4" key="1">
    <citation type="submission" date="2022-11" db="UniProtKB">
        <authorList>
            <consortium name="WormBaseParasite"/>
        </authorList>
    </citation>
    <scope>IDENTIFICATION</scope>
</reference>
<protein>
    <submittedName>
        <fullName evidence="4">Uncharacterized protein</fullName>
    </submittedName>
</protein>
<sequence>MANFSEIVDVVKLLVDDKLAQSHHWLTASKSSTNLHSRQPNVDLFGSNQPKDKKYAQRVQQENERLRELVEQLQAENARLRQ</sequence>
<feature type="compositionally biased region" description="Polar residues" evidence="2">
    <location>
        <begin position="30"/>
        <end position="40"/>
    </location>
</feature>
<evidence type="ECO:0000256" key="1">
    <source>
        <dbReference type="SAM" id="Coils"/>
    </source>
</evidence>
<keyword evidence="3" id="KW-1185">Reference proteome</keyword>
<keyword evidence="1" id="KW-0175">Coiled coil</keyword>
<organism evidence="3 4">
    <name type="scientific">Ditylenchus dipsaci</name>
    <dbReference type="NCBI Taxonomy" id="166011"/>
    <lineage>
        <taxon>Eukaryota</taxon>
        <taxon>Metazoa</taxon>
        <taxon>Ecdysozoa</taxon>
        <taxon>Nematoda</taxon>
        <taxon>Chromadorea</taxon>
        <taxon>Rhabditida</taxon>
        <taxon>Tylenchina</taxon>
        <taxon>Tylenchomorpha</taxon>
        <taxon>Sphaerularioidea</taxon>
        <taxon>Anguinidae</taxon>
        <taxon>Anguininae</taxon>
        <taxon>Ditylenchus</taxon>
    </lineage>
</organism>
<evidence type="ECO:0000313" key="4">
    <source>
        <dbReference type="WBParaSite" id="jg7077"/>
    </source>
</evidence>
<accession>A0A915EL58</accession>
<dbReference type="Proteomes" id="UP000887574">
    <property type="component" value="Unplaced"/>
</dbReference>